<evidence type="ECO:0000256" key="5">
    <source>
        <dbReference type="SAM" id="MobiDB-lite"/>
    </source>
</evidence>
<comment type="similarity">
    <text evidence="2">Belongs to the ATP11 family.</text>
</comment>
<keyword evidence="4" id="KW-0496">Mitochondrion</keyword>
<evidence type="ECO:0000256" key="3">
    <source>
        <dbReference type="ARBA" id="ARBA00022946"/>
    </source>
</evidence>
<accession>A0A7R9CS07</accession>
<dbReference type="InterPro" id="IPR010591">
    <property type="entry name" value="ATP11"/>
</dbReference>
<evidence type="ECO:0000313" key="6">
    <source>
        <dbReference type="EMBL" id="CAD7400312.1"/>
    </source>
</evidence>
<name>A0A7R9CS07_TIMCR</name>
<dbReference type="PANTHER" id="PTHR13126:SF0">
    <property type="entry name" value="ATP SYNTHASE MITOCHONDRIAL F1 COMPLEX ASSEMBLY FACTOR 1"/>
    <property type="match status" value="1"/>
</dbReference>
<feature type="region of interest" description="Disordered" evidence="5">
    <location>
        <begin position="199"/>
        <end position="221"/>
    </location>
</feature>
<dbReference type="AlphaFoldDB" id="A0A7R9CS07"/>
<organism evidence="6">
    <name type="scientific">Timema cristinae</name>
    <name type="common">Walking stick</name>
    <dbReference type="NCBI Taxonomy" id="61476"/>
    <lineage>
        <taxon>Eukaryota</taxon>
        <taxon>Metazoa</taxon>
        <taxon>Ecdysozoa</taxon>
        <taxon>Arthropoda</taxon>
        <taxon>Hexapoda</taxon>
        <taxon>Insecta</taxon>
        <taxon>Pterygota</taxon>
        <taxon>Neoptera</taxon>
        <taxon>Polyneoptera</taxon>
        <taxon>Phasmatodea</taxon>
        <taxon>Timematodea</taxon>
        <taxon>Timematoidea</taxon>
        <taxon>Timematidae</taxon>
        <taxon>Timema</taxon>
    </lineage>
</organism>
<sequence length="310" mass="34382">MAKTSLARDVAADAHGKTLSCLSEGALSDIMKVEMITNKTPAEIKQIWKEYYNDKDAITATIPATVYDKIYSKSRQFPVTAPKCKCVSPVGVALSGDWPNGTSTGCNCRMATEPDLEDAILTVVQQEPACNTCDIAWATIISKSAAHQVLNDEGYHPYDYAAMQHLLPCDLPHRVLFSKWLLQQHEADQHFEVNPHLRGGRVENHLGKTTPSSPDRDSNLDLPVLRSRAQHDYRVSQLRHRGSEEEETLRQDVQLGVPFLSTELLVFMIFTAHWDGASHGLTTKTGTELDIGACATEHTTGNDQLDNRLE</sequence>
<evidence type="ECO:0000256" key="1">
    <source>
        <dbReference type="ARBA" id="ARBA00004173"/>
    </source>
</evidence>
<dbReference type="EMBL" id="OC318046">
    <property type="protein sequence ID" value="CAD7400312.1"/>
    <property type="molecule type" value="Genomic_DNA"/>
</dbReference>
<evidence type="ECO:0000256" key="4">
    <source>
        <dbReference type="ARBA" id="ARBA00023128"/>
    </source>
</evidence>
<keyword evidence="3" id="KW-0809">Transit peptide</keyword>
<dbReference type="GO" id="GO:0005739">
    <property type="term" value="C:mitochondrion"/>
    <property type="evidence" value="ECO:0007669"/>
    <property type="project" value="UniProtKB-SubCell"/>
</dbReference>
<dbReference type="GO" id="GO:0033615">
    <property type="term" value="P:mitochondrial proton-transporting ATP synthase complex assembly"/>
    <property type="evidence" value="ECO:0007669"/>
    <property type="project" value="TreeGrafter"/>
</dbReference>
<reference evidence="6" key="1">
    <citation type="submission" date="2020-11" db="EMBL/GenBank/DDBJ databases">
        <authorList>
            <person name="Tran Van P."/>
        </authorList>
    </citation>
    <scope>NUCLEOTIDE SEQUENCE</scope>
</reference>
<dbReference type="PANTHER" id="PTHR13126">
    <property type="entry name" value="CHAPERONE ATP11"/>
    <property type="match status" value="1"/>
</dbReference>
<gene>
    <name evidence="6" type="ORF">TCEB3V08_LOCUS5446</name>
</gene>
<evidence type="ECO:0000256" key="2">
    <source>
        <dbReference type="ARBA" id="ARBA00009116"/>
    </source>
</evidence>
<dbReference type="Pfam" id="PF06644">
    <property type="entry name" value="ATP11"/>
    <property type="match status" value="1"/>
</dbReference>
<proteinExistence type="inferred from homology"/>
<protein>
    <submittedName>
        <fullName evidence="6">Uncharacterized protein</fullName>
    </submittedName>
</protein>
<comment type="subcellular location">
    <subcellularLocation>
        <location evidence="1">Mitochondrion</location>
    </subcellularLocation>
</comment>